<dbReference type="Gene3D" id="3.40.50.300">
    <property type="entry name" value="P-loop containing nucleotide triphosphate hydrolases"/>
    <property type="match status" value="1"/>
</dbReference>
<dbReference type="AlphaFoldDB" id="A0A7G9Y6J9"/>
<accession>A0A7G9Y6J9</accession>
<name>A0A7G9Y6J9_9EURY</name>
<dbReference type="InterPro" id="IPR025669">
    <property type="entry name" value="AAA_dom"/>
</dbReference>
<evidence type="ECO:0000313" key="2">
    <source>
        <dbReference type="EMBL" id="QNO43633.1"/>
    </source>
</evidence>
<dbReference type="Pfam" id="PF13614">
    <property type="entry name" value="AAA_31"/>
    <property type="match status" value="1"/>
</dbReference>
<dbReference type="InterPro" id="IPR027417">
    <property type="entry name" value="P-loop_NTPase"/>
</dbReference>
<dbReference type="SUPFAM" id="SSF52540">
    <property type="entry name" value="P-loop containing nucleoside triphosphate hydrolases"/>
    <property type="match status" value="1"/>
</dbReference>
<gene>
    <name evidence="3" type="ORF">AGMAKMMB_00006</name>
    <name evidence="4" type="ORF">BOLHPIDD_00006</name>
    <name evidence="2" type="ORF">MOOKMAHM_00002</name>
</gene>
<protein>
    <submittedName>
        <fullName evidence="2">Iron-sulfur cluster carrier protein</fullName>
    </submittedName>
</protein>
<dbReference type="PANTHER" id="PTHR13696:SF52">
    <property type="entry name" value="PARA FAMILY PROTEIN CT_582"/>
    <property type="match status" value="1"/>
</dbReference>
<sequence length="275" mass="30306">MLQKHIHRRVPETFKPHLCEDYAMTGKIISIHSFRGGTGKSNITANIAACIASKGNRVGVIDTDIQSPGIHVIFGFDESSINESLNDYLWGRCAVKDIAYDVTSSVGLKNGELYFIPSSMKLGEIARILREGYDAELLNAGLKKVMSIFEIDYLFIDTHPGLNEETLISAAISDVFIIVLRPDNQDYQGTSISLEVARRIGITCTSLVVNKIPGSYDPAEVRTRIEEAYGCGVIGAIPLSEDIAKTGSKEVFMLKHPDHSFSDAIREISEHIMKN</sequence>
<dbReference type="PANTHER" id="PTHR13696">
    <property type="entry name" value="P-LOOP CONTAINING NUCLEOSIDE TRIPHOSPHATE HYDROLASE"/>
    <property type="match status" value="1"/>
</dbReference>
<evidence type="ECO:0000313" key="4">
    <source>
        <dbReference type="EMBL" id="QNO50365.1"/>
    </source>
</evidence>
<proteinExistence type="predicted"/>
<organism evidence="2">
    <name type="scientific">Candidatus Methanogaster sp. ANME-2c ERB4</name>
    <dbReference type="NCBI Taxonomy" id="2759911"/>
    <lineage>
        <taxon>Archaea</taxon>
        <taxon>Methanobacteriati</taxon>
        <taxon>Methanobacteriota</taxon>
        <taxon>Stenosarchaea group</taxon>
        <taxon>Methanomicrobia</taxon>
        <taxon>Methanosarcinales</taxon>
        <taxon>ANME-2 cluster</taxon>
        <taxon>Candidatus Methanogasteraceae</taxon>
        <taxon>Candidatus Methanogaster</taxon>
    </lineage>
</organism>
<dbReference type="EMBL" id="MT631432">
    <property type="protein sequence ID" value="QNO50365.1"/>
    <property type="molecule type" value="Genomic_DNA"/>
</dbReference>
<feature type="domain" description="AAA" evidence="1">
    <location>
        <begin position="27"/>
        <end position="192"/>
    </location>
</feature>
<reference evidence="2" key="1">
    <citation type="submission" date="2020-06" db="EMBL/GenBank/DDBJ databases">
        <title>Unique genomic features of the anaerobic methanotrophic archaea.</title>
        <authorList>
            <person name="Chadwick G.L."/>
            <person name="Skennerton C.T."/>
            <person name="Laso-Perez R."/>
            <person name="Leu A.O."/>
            <person name="Speth D.R."/>
            <person name="Yu H."/>
            <person name="Morgan-Lang C."/>
            <person name="Hatzenpichler R."/>
            <person name="Goudeau D."/>
            <person name="Malmstrom R."/>
            <person name="Brazelton W.J."/>
            <person name="Woyke T."/>
            <person name="Hallam S.J."/>
            <person name="Tyson G.W."/>
            <person name="Wegener G."/>
            <person name="Boetius A."/>
            <person name="Orphan V."/>
        </authorList>
    </citation>
    <scope>NUCLEOTIDE SEQUENCE</scope>
</reference>
<dbReference type="EMBL" id="MT631075">
    <property type="protein sequence ID" value="QNO45119.1"/>
    <property type="molecule type" value="Genomic_DNA"/>
</dbReference>
<evidence type="ECO:0000259" key="1">
    <source>
        <dbReference type="Pfam" id="PF13614"/>
    </source>
</evidence>
<evidence type="ECO:0000313" key="3">
    <source>
        <dbReference type="EMBL" id="QNO45119.1"/>
    </source>
</evidence>
<dbReference type="InterPro" id="IPR050678">
    <property type="entry name" value="DNA_Partitioning_ATPase"/>
</dbReference>
<dbReference type="EMBL" id="MT630848">
    <property type="protein sequence ID" value="QNO43633.1"/>
    <property type="molecule type" value="Genomic_DNA"/>
</dbReference>